<keyword evidence="1" id="KW-0472">Membrane</keyword>
<proteinExistence type="predicted"/>
<dbReference type="EMBL" id="JRKL02002960">
    <property type="protein sequence ID" value="KAF3956906.1"/>
    <property type="molecule type" value="Genomic_DNA"/>
</dbReference>
<reference evidence="2" key="1">
    <citation type="submission" date="2020-03" db="EMBL/GenBank/DDBJ databases">
        <title>Castanea mollissima Vanexum genome sequencing.</title>
        <authorList>
            <person name="Staton M."/>
        </authorList>
    </citation>
    <scope>NUCLEOTIDE SEQUENCE</scope>
    <source>
        <tissue evidence="2">Leaf</tissue>
    </source>
</reference>
<comment type="caution">
    <text evidence="2">The sequence shown here is derived from an EMBL/GenBank/DDBJ whole genome shotgun (WGS) entry which is preliminary data.</text>
</comment>
<evidence type="ECO:0000256" key="1">
    <source>
        <dbReference type="SAM" id="Phobius"/>
    </source>
</evidence>
<accession>A0A8J4VQ12</accession>
<dbReference type="Proteomes" id="UP000737018">
    <property type="component" value="Unassembled WGS sequence"/>
</dbReference>
<organism evidence="2 3">
    <name type="scientific">Castanea mollissima</name>
    <name type="common">Chinese chestnut</name>
    <dbReference type="NCBI Taxonomy" id="60419"/>
    <lineage>
        <taxon>Eukaryota</taxon>
        <taxon>Viridiplantae</taxon>
        <taxon>Streptophyta</taxon>
        <taxon>Embryophyta</taxon>
        <taxon>Tracheophyta</taxon>
        <taxon>Spermatophyta</taxon>
        <taxon>Magnoliopsida</taxon>
        <taxon>eudicotyledons</taxon>
        <taxon>Gunneridae</taxon>
        <taxon>Pentapetalae</taxon>
        <taxon>rosids</taxon>
        <taxon>fabids</taxon>
        <taxon>Fagales</taxon>
        <taxon>Fagaceae</taxon>
        <taxon>Castanea</taxon>
    </lineage>
</organism>
<protein>
    <submittedName>
        <fullName evidence="2">Uncharacterized protein</fullName>
    </submittedName>
</protein>
<evidence type="ECO:0000313" key="2">
    <source>
        <dbReference type="EMBL" id="KAF3956906.1"/>
    </source>
</evidence>
<feature type="transmembrane region" description="Helical" evidence="1">
    <location>
        <begin position="72"/>
        <end position="95"/>
    </location>
</feature>
<sequence>MEDGTNAIAKANLKSKTEPLLPPEVERDDMSSTTWRLNVLDFPALPPRMDGDHSSFNLRRLLRTPSKPSSQIFMYVCMILLTLCAIRYLLFLFLLRVFNGHGISI</sequence>
<name>A0A8J4VQ12_9ROSI</name>
<gene>
    <name evidence="2" type="ORF">CMV_018021</name>
</gene>
<keyword evidence="1" id="KW-1133">Transmembrane helix</keyword>
<keyword evidence="1" id="KW-0812">Transmembrane</keyword>
<evidence type="ECO:0000313" key="3">
    <source>
        <dbReference type="Proteomes" id="UP000737018"/>
    </source>
</evidence>
<dbReference type="AlphaFoldDB" id="A0A8J4VQ12"/>
<keyword evidence="3" id="KW-1185">Reference proteome</keyword>